<evidence type="ECO:0000313" key="2">
    <source>
        <dbReference type="Proteomes" id="UP001630127"/>
    </source>
</evidence>
<evidence type="ECO:0000313" key="1">
    <source>
        <dbReference type="EMBL" id="KAL3513556.1"/>
    </source>
</evidence>
<protein>
    <submittedName>
        <fullName evidence="1">Uncharacterized protein</fullName>
    </submittedName>
</protein>
<organism evidence="1 2">
    <name type="scientific">Cinchona calisaya</name>
    <dbReference type="NCBI Taxonomy" id="153742"/>
    <lineage>
        <taxon>Eukaryota</taxon>
        <taxon>Viridiplantae</taxon>
        <taxon>Streptophyta</taxon>
        <taxon>Embryophyta</taxon>
        <taxon>Tracheophyta</taxon>
        <taxon>Spermatophyta</taxon>
        <taxon>Magnoliopsida</taxon>
        <taxon>eudicotyledons</taxon>
        <taxon>Gunneridae</taxon>
        <taxon>Pentapetalae</taxon>
        <taxon>asterids</taxon>
        <taxon>lamiids</taxon>
        <taxon>Gentianales</taxon>
        <taxon>Rubiaceae</taxon>
        <taxon>Cinchonoideae</taxon>
        <taxon>Cinchoneae</taxon>
        <taxon>Cinchona</taxon>
    </lineage>
</organism>
<dbReference type="EMBL" id="JBJUIK010000011">
    <property type="protein sequence ID" value="KAL3513556.1"/>
    <property type="molecule type" value="Genomic_DNA"/>
</dbReference>
<name>A0ABD2Z2D5_9GENT</name>
<dbReference type="AlphaFoldDB" id="A0ABD2Z2D5"/>
<reference evidence="1 2" key="1">
    <citation type="submission" date="2024-11" db="EMBL/GenBank/DDBJ databases">
        <title>A near-complete genome assembly of Cinchona calisaya.</title>
        <authorList>
            <person name="Lian D.C."/>
            <person name="Zhao X.W."/>
            <person name="Wei L."/>
        </authorList>
    </citation>
    <scope>NUCLEOTIDE SEQUENCE [LARGE SCALE GENOMIC DNA]</scope>
    <source>
        <tissue evidence="1">Nenye</tissue>
    </source>
</reference>
<accession>A0ABD2Z2D5</accession>
<dbReference type="Proteomes" id="UP001630127">
    <property type="component" value="Unassembled WGS sequence"/>
</dbReference>
<keyword evidence="2" id="KW-1185">Reference proteome</keyword>
<comment type="caution">
    <text evidence="1">The sequence shown here is derived from an EMBL/GenBank/DDBJ whole genome shotgun (WGS) entry which is preliminary data.</text>
</comment>
<gene>
    <name evidence="1" type="ORF">ACH5RR_026273</name>
</gene>
<sequence>MLLLKDFEELNTSVLVRDGKTCFWFEHWDESNPVQINDIPKADLRINQAQTRNTLDDQAITTLCPTYPIEHIVGKELFSRKVD</sequence>
<proteinExistence type="predicted"/>